<protein>
    <recommendedName>
        <fullName evidence="1">uroporphyrinogen-III C-methyltransferase</fullName>
        <ecNumber evidence="1">2.1.1.107</ecNumber>
    </recommendedName>
</protein>
<dbReference type="PANTHER" id="PTHR45790">
    <property type="entry name" value="SIROHEME SYNTHASE-RELATED"/>
    <property type="match status" value="1"/>
</dbReference>
<dbReference type="FunFam" id="3.40.1010.10:FF:000001">
    <property type="entry name" value="Siroheme synthase"/>
    <property type="match status" value="1"/>
</dbReference>
<dbReference type="InterPro" id="IPR035996">
    <property type="entry name" value="4pyrrol_Methylase_sf"/>
</dbReference>
<evidence type="ECO:0000259" key="8">
    <source>
        <dbReference type="Pfam" id="PF00590"/>
    </source>
</evidence>
<proteinExistence type="predicted"/>
<dbReference type="InterPro" id="IPR014776">
    <property type="entry name" value="4pyrrole_Mease_sub2"/>
</dbReference>
<dbReference type="PANTHER" id="PTHR45790:SF3">
    <property type="entry name" value="S-ADENOSYL-L-METHIONINE-DEPENDENT UROPORPHYRINOGEN III METHYLTRANSFERASE, CHLOROPLASTIC"/>
    <property type="match status" value="1"/>
</dbReference>
<dbReference type="FunFam" id="3.30.950.10:FF:000001">
    <property type="entry name" value="Siroheme synthase"/>
    <property type="match status" value="1"/>
</dbReference>
<dbReference type="GO" id="GO:0019354">
    <property type="term" value="P:siroheme biosynthetic process"/>
    <property type="evidence" value="ECO:0007669"/>
    <property type="project" value="InterPro"/>
</dbReference>
<dbReference type="InterPro" id="IPR003043">
    <property type="entry name" value="Uropor_MeTrfase_CS"/>
</dbReference>
<dbReference type="InterPro" id="IPR014777">
    <property type="entry name" value="4pyrrole_Mease_sub1"/>
</dbReference>
<comment type="function">
    <text evidence="7">Catalyzes the two successive C-2 and C-7 methylation reactions involved in the conversion of uroporphyrinogen III to precorrin-2 via the intermediate formation of precorrin-1. It is a step in the biosynthesis of both cobalamin (vitamin B12) and siroheme.</text>
</comment>
<dbReference type="GO" id="GO:0032259">
    <property type="term" value="P:methylation"/>
    <property type="evidence" value="ECO:0007669"/>
    <property type="project" value="UniProtKB-KW"/>
</dbReference>
<dbReference type="Gene3D" id="3.30.950.10">
    <property type="entry name" value="Methyltransferase, Cobalt-precorrin-4 Transmethylase, Domain 2"/>
    <property type="match status" value="1"/>
</dbReference>
<sequence length="261" mass="28037">MNTHQFGTVHLVGAGPGDPDLLTVKAQKLISKCDALVYDSLVPIELLELVSSNCQLYSVGKRRGHHSVPQKTTNDILFDLAKSYSCIVRLKGGDPFLFGRGAEEASYLHKKGVPVQVVPGVTSGIAAPAYVGIPITHRRAGSSVTFVTGHEGIDKKRPAVNWRSLAKSSDGIVIYMGVHNLKFISAELIAGGMNPETSAAVIEQGTVIGQRYIKSPLVKLFERVQEENLRSPAIVVIGSVVDFQVEACSPKPAEVTFPIPL</sequence>
<dbReference type="InterPro" id="IPR050161">
    <property type="entry name" value="Siro_Cobalamin_biosynth"/>
</dbReference>
<dbReference type="EC" id="2.1.1.107" evidence="1"/>
<dbReference type="PROSITE" id="PS00839">
    <property type="entry name" value="SUMT_1"/>
    <property type="match status" value="1"/>
</dbReference>
<accession>A0A0D5A382</accession>
<evidence type="ECO:0000313" key="9">
    <source>
        <dbReference type="EMBL" id="AJW30651.1"/>
    </source>
</evidence>
<dbReference type="Pfam" id="PF00590">
    <property type="entry name" value="TP_methylase"/>
    <property type="match status" value="1"/>
</dbReference>
<dbReference type="CDD" id="cd11642">
    <property type="entry name" value="SUMT"/>
    <property type="match status" value="1"/>
</dbReference>
<keyword evidence="2 9" id="KW-0489">Methyltransferase</keyword>
<dbReference type="NCBIfam" id="NF004790">
    <property type="entry name" value="PRK06136.1"/>
    <property type="match status" value="1"/>
</dbReference>
<dbReference type="InterPro" id="IPR000878">
    <property type="entry name" value="4pyrrol_Mease"/>
</dbReference>
<keyword evidence="5" id="KW-0627">Porphyrin biosynthesis</keyword>
<name>A0A0D5A382_PROMR</name>
<comment type="pathway">
    <text evidence="6">Porphyrin-containing compound metabolism.</text>
</comment>
<dbReference type="GO" id="GO:0004851">
    <property type="term" value="F:uroporphyrin-III C-methyltransferase activity"/>
    <property type="evidence" value="ECO:0007669"/>
    <property type="project" value="UniProtKB-EC"/>
</dbReference>
<evidence type="ECO:0000256" key="7">
    <source>
        <dbReference type="ARBA" id="ARBA00054030"/>
    </source>
</evidence>
<evidence type="ECO:0000256" key="6">
    <source>
        <dbReference type="ARBA" id="ARBA00023444"/>
    </source>
</evidence>
<evidence type="ECO:0000256" key="3">
    <source>
        <dbReference type="ARBA" id="ARBA00022679"/>
    </source>
</evidence>
<organism evidence="9">
    <name type="scientific">Prochlorococcus marinus str. P0902-H212</name>
    <dbReference type="NCBI Taxonomy" id="1620696"/>
    <lineage>
        <taxon>Bacteria</taxon>
        <taxon>Bacillati</taxon>
        <taxon>Cyanobacteriota</taxon>
        <taxon>Cyanophyceae</taxon>
        <taxon>Synechococcales</taxon>
        <taxon>Prochlorococcaceae</taxon>
        <taxon>Prochlorococcus</taxon>
    </lineage>
</organism>
<evidence type="ECO:0000256" key="1">
    <source>
        <dbReference type="ARBA" id="ARBA00012162"/>
    </source>
</evidence>
<dbReference type="SUPFAM" id="SSF53790">
    <property type="entry name" value="Tetrapyrrole methylase"/>
    <property type="match status" value="1"/>
</dbReference>
<evidence type="ECO:0000256" key="5">
    <source>
        <dbReference type="ARBA" id="ARBA00023244"/>
    </source>
</evidence>
<keyword evidence="4" id="KW-0949">S-adenosyl-L-methionine</keyword>
<evidence type="ECO:0000256" key="4">
    <source>
        <dbReference type="ARBA" id="ARBA00022691"/>
    </source>
</evidence>
<gene>
    <name evidence="9" type="ORF">FA02_0386</name>
</gene>
<dbReference type="AlphaFoldDB" id="A0A0D5A382"/>
<keyword evidence="3 9" id="KW-0808">Transferase</keyword>
<dbReference type="InterPro" id="IPR006366">
    <property type="entry name" value="CobA/CysG_C"/>
</dbReference>
<reference evidence="9" key="1">
    <citation type="submission" date="2014-06" db="EMBL/GenBank/DDBJ databases">
        <authorList>
            <person name="Berube P.M."/>
        </authorList>
    </citation>
    <scope>NUCLEOTIDE SEQUENCE</scope>
    <source>
        <strain evidence="9">P0902-H212</strain>
    </source>
</reference>
<dbReference type="EMBL" id="KJ947870">
    <property type="protein sequence ID" value="AJW30651.1"/>
    <property type="molecule type" value="Genomic_DNA"/>
</dbReference>
<dbReference type="NCBIfam" id="TIGR01469">
    <property type="entry name" value="cobA_cysG_Cterm"/>
    <property type="match status" value="1"/>
</dbReference>
<dbReference type="Gene3D" id="3.40.1010.10">
    <property type="entry name" value="Cobalt-precorrin-4 Transmethylase, Domain 1"/>
    <property type="match status" value="1"/>
</dbReference>
<evidence type="ECO:0000256" key="2">
    <source>
        <dbReference type="ARBA" id="ARBA00022603"/>
    </source>
</evidence>
<feature type="domain" description="Tetrapyrrole methylase" evidence="8">
    <location>
        <begin position="8"/>
        <end position="217"/>
    </location>
</feature>